<dbReference type="Gene3D" id="2.40.420.20">
    <property type="match status" value="1"/>
</dbReference>
<dbReference type="STRING" id="84724.SAMN04488564_111263"/>
<evidence type="ECO:0000256" key="3">
    <source>
        <dbReference type="SAM" id="MobiDB-lite"/>
    </source>
</evidence>
<keyword evidence="2" id="KW-0175">Coiled coil</keyword>
<gene>
    <name evidence="4" type="ORF">SAMN04488564_111263</name>
</gene>
<organism evidence="4 5">
    <name type="scientific">Lentzea waywayandensis</name>
    <dbReference type="NCBI Taxonomy" id="84724"/>
    <lineage>
        <taxon>Bacteria</taxon>
        <taxon>Bacillati</taxon>
        <taxon>Actinomycetota</taxon>
        <taxon>Actinomycetes</taxon>
        <taxon>Pseudonocardiales</taxon>
        <taxon>Pseudonocardiaceae</taxon>
        <taxon>Lentzea</taxon>
    </lineage>
</organism>
<feature type="compositionally biased region" description="Polar residues" evidence="3">
    <location>
        <begin position="247"/>
        <end position="257"/>
    </location>
</feature>
<comment type="subcellular location">
    <subcellularLocation>
        <location evidence="1">Cell envelope</location>
    </subcellularLocation>
</comment>
<name>A0A1I6FCW4_9PSEU</name>
<proteinExistence type="predicted"/>
<evidence type="ECO:0000313" key="5">
    <source>
        <dbReference type="Proteomes" id="UP000198583"/>
    </source>
</evidence>
<dbReference type="InterPro" id="IPR036365">
    <property type="entry name" value="PGBD-like_sf"/>
</dbReference>
<dbReference type="EMBL" id="FOYL01000011">
    <property type="protein sequence ID" value="SFR27815.1"/>
    <property type="molecule type" value="Genomic_DNA"/>
</dbReference>
<dbReference type="AlphaFoldDB" id="A0A1I6FCW4"/>
<evidence type="ECO:0000256" key="2">
    <source>
        <dbReference type="ARBA" id="ARBA00023054"/>
    </source>
</evidence>
<accession>A0A1I6FCW4</accession>
<dbReference type="Proteomes" id="UP000198583">
    <property type="component" value="Unassembled WGS sequence"/>
</dbReference>
<reference evidence="5" key="1">
    <citation type="submission" date="2016-10" db="EMBL/GenBank/DDBJ databases">
        <authorList>
            <person name="Varghese N."/>
            <person name="Submissions S."/>
        </authorList>
    </citation>
    <scope>NUCLEOTIDE SEQUENCE [LARGE SCALE GENOMIC DNA]</scope>
    <source>
        <strain evidence="5">DSM 44232</strain>
    </source>
</reference>
<evidence type="ECO:0000256" key="1">
    <source>
        <dbReference type="ARBA" id="ARBA00004196"/>
    </source>
</evidence>
<dbReference type="PANTHER" id="PTHR32347">
    <property type="entry name" value="EFFLUX SYSTEM COMPONENT YKNX-RELATED"/>
    <property type="match status" value="1"/>
</dbReference>
<dbReference type="InterPro" id="IPR050465">
    <property type="entry name" value="UPF0194_transport"/>
</dbReference>
<dbReference type="GO" id="GO:0030313">
    <property type="term" value="C:cell envelope"/>
    <property type="evidence" value="ECO:0007669"/>
    <property type="project" value="UniProtKB-SubCell"/>
</dbReference>
<evidence type="ECO:0000313" key="4">
    <source>
        <dbReference type="EMBL" id="SFR27815.1"/>
    </source>
</evidence>
<sequence length="352" mass="36567">MPPKIHTMRRTVIAATVLVVVVIAAVLVVRARPPEPAAAPPPAVKTTTVRKGDLTNTRTLQAQLGFGAARPVKGTAGTVTKLPATGQTTELGKELYRVDDQPVVVFFGATPLFRALDAPGLKGSDVAVVMDNLAALGYSVGTRPKDATKAELTPRVVDALKKWQKALGVEQTGVLAPGRVLVLDRPMRVGTVKAQLGEPATEELFEVTPTTRLVSLQVPVSEAGVLKTDLPVVIVRPDNRSVPAKVTSVTQVATTSENGGGGPKADVVVTPDNPADVEDLDTAPVRLTITTESRAGVLTVPLAALVALKEGGYAVQLPSGGLKAVQTGLYSQDKVEISGDGVTDGLEVVTAQ</sequence>
<dbReference type="SUPFAM" id="SSF47090">
    <property type="entry name" value="PGBD-like"/>
    <property type="match status" value="1"/>
</dbReference>
<keyword evidence="5" id="KW-1185">Reference proteome</keyword>
<dbReference type="PANTHER" id="PTHR32347:SF29">
    <property type="entry name" value="UPF0194 MEMBRANE PROTEIN YBHG"/>
    <property type="match status" value="1"/>
</dbReference>
<feature type="region of interest" description="Disordered" evidence="3">
    <location>
        <begin position="246"/>
        <end position="266"/>
    </location>
</feature>
<protein>
    <submittedName>
        <fullName evidence="4">Putative peptidoglycan binding domain-containing protein</fullName>
    </submittedName>
</protein>